<dbReference type="SMART" id="SM00105">
    <property type="entry name" value="ArfGap"/>
    <property type="match status" value="1"/>
</dbReference>
<evidence type="ECO:0000256" key="3">
    <source>
        <dbReference type="ARBA" id="ARBA00022723"/>
    </source>
</evidence>
<dbReference type="SMART" id="SM00273">
    <property type="entry name" value="ENTH"/>
    <property type="match status" value="1"/>
</dbReference>
<dbReference type="CDD" id="cd03571">
    <property type="entry name" value="ENTH"/>
    <property type="match status" value="1"/>
</dbReference>
<dbReference type="InterPro" id="IPR013809">
    <property type="entry name" value="ENTH"/>
</dbReference>
<evidence type="ECO:0000256" key="6">
    <source>
        <dbReference type="ARBA" id="ARBA00023329"/>
    </source>
</evidence>
<feature type="domain" description="ENTH" evidence="10">
    <location>
        <begin position="37"/>
        <end position="172"/>
    </location>
</feature>
<keyword evidence="3" id="KW-0479">Metal-binding</keyword>
<evidence type="ECO:0000256" key="5">
    <source>
        <dbReference type="ARBA" id="ARBA00022833"/>
    </source>
</evidence>
<comment type="caution">
    <text evidence="11">The sequence shown here is derived from an EMBL/GenBank/DDBJ whole genome shotgun (WGS) entry which is preliminary data.</text>
</comment>
<feature type="region of interest" description="Disordered" evidence="8">
    <location>
        <begin position="577"/>
        <end position="600"/>
    </location>
</feature>
<evidence type="ECO:0000259" key="9">
    <source>
        <dbReference type="PROSITE" id="PS50115"/>
    </source>
</evidence>
<evidence type="ECO:0000259" key="10">
    <source>
        <dbReference type="PROSITE" id="PS50942"/>
    </source>
</evidence>
<evidence type="ECO:0000256" key="7">
    <source>
        <dbReference type="PROSITE-ProRule" id="PRU00288"/>
    </source>
</evidence>
<dbReference type="GO" id="GO:0008270">
    <property type="term" value="F:zinc ion binding"/>
    <property type="evidence" value="ECO:0007669"/>
    <property type="project" value="UniProtKB-KW"/>
</dbReference>
<feature type="compositionally biased region" description="Polar residues" evidence="8">
    <location>
        <begin position="636"/>
        <end position="657"/>
    </location>
</feature>
<dbReference type="InterPro" id="IPR008942">
    <property type="entry name" value="ENTH_VHS"/>
</dbReference>
<feature type="region of interest" description="Disordered" evidence="8">
    <location>
        <begin position="498"/>
        <end position="558"/>
    </location>
</feature>
<protein>
    <submittedName>
        <fullName evidence="11">Uncharacterized protein</fullName>
    </submittedName>
</protein>
<gene>
    <name evidence="11" type="ORF">QBZ16_003338</name>
</gene>
<dbReference type="Pfam" id="PF01417">
    <property type="entry name" value="ENTH"/>
    <property type="match status" value="1"/>
</dbReference>
<feature type="compositionally biased region" description="Polar residues" evidence="8">
    <location>
        <begin position="508"/>
        <end position="525"/>
    </location>
</feature>
<evidence type="ECO:0000256" key="2">
    <source>
        <dbReference type="ARBA" id="ARBA00022468"/>
    </source>
</evidence>
<dbReference type="SUPFAM" id="SSF48464">
    <property type="entry name" value="ENTH/VHS domain"/>
    <property type="match status" value="1"/>
</dbReference>
<keyword evidence="5" id="KW-0862">Zinc</keyword>
<evidence type="ECO:0000256" key="8">
    <source>
        <dbReference type="SAM" id="MobiDB-lite"/>
    </source>
</evidence>
<dbReference type="AlphaFoldDB" id="A0AAD9MLP9"/>
<dbReference type="FunFam" id="1.10.220.150:FF:000009">
    <property type="entry name" value="stromal membrane-associated protein 1 isoform X1"/>
    <property type="match status" value="1"/>
</dbReference>
<evidence type="ECO:0000256" key="1">
    <source>
        <dbReference type="ARBA" id="ARBA00004132"/>
    </source>
</evidence>
<feature type="region of interest" description="Disordered" evidence="8">
    <location>
        <begin position="388"/>
        <end position="431"/>
    </location>
</feature>
<proteinExistence type="predicted"/>
<name>A0AAD9MLP9_PROWI</name>
<dbReference type="InterPro" id="IPR044520">
    <property type="entry name" value="ARF_GAP_AGD5/15"/>
</dbReference>
<dbReference type="PROSITE" id="PS50942">
    <property type="entry name" value="ENTH"/>
    <property type="match status" value="1"/>
</dbReference>
<dbReference type="Gene3D" id="1.25.40.90">
    <property type="match status" value="1"/>
</dbReference>
<evidence type="ECO:0000313" key="11">
    <source>
        <dbReference type="EMBL" id="KAK2078498.1"/>
    </source>
</evidence>
<dbReference type="GO" id="GO:0030136">
    <property type="term" value="C:clathrin-coated vesicle"/>
    <property type="evidence" value="ECO:0007669"/>
    <property type="project" value="UniProtKB-SubCell"/>
</dbReference>
<evidence type="ECO:0000313" key="12">
    <source>
        <dbReference type="Proteomes" id="UP001255856"/>
    </source>
</evidence>
<dbReference type="EMBL" id="JASFZW010000004">
    <property type="protein sequence ID" value="KAK2078498.1"/>
    <property type="molecule type" value="Genomic_DNA"/>
</dbReference>
<dbReference type="InterPro" id="IPR037278">
    <property type="entry name" value="ARFGAP/RecO"/>
</dbReference>
<feature type="compositionally biased region" description="Low complexity" evidence="8">
    <location>
        <begin position="420"/>
        <end position="431"/>
    </location>
</feature>
<dbReference type="InterPro" id="IPR038508">
    <property type="entry name" value="ArfGAP_dom_sf"/>
</dbReference>
<dbReference type="PANTHER" id="PTHR46419">
    <property type="entry name" value="ADP-RIBOSYLATION FACTOR GTPASE-ACTIVATING PROTEIN AGD5"/>
    <property type="match status" value="1"/>
</dbReference>
<dbReference type="PROSITE" id="PS50115">
    <property type="entry name" value="ARFGAP"/>
    <property type="match status" value="1"/>
</dbReference>
<keyword evidence="4 7" id="KW-0863">Zinc-finger</keyword>
<reference evidence="11" key="1">
    <citation type="submission" date="2021-01" db="EMBL/GenBank/DDBJ databases">
        <authorList>
            <person name="Eckstrom K.M.E."/>
        </authorList>
    </citation>
    <scope>NUCLEOTIDE SEQUENCE</scope>
    <source>
        <strain evidence="11">UVCC 0001</strain>
    </source>
</reference>
<dbReference type="SUPFAM" id="SSF57863">
    <property type="entry name" value="ArfGap/RecO-like zinc finger"/>
    <property type="match status" value="1"/>
</dbReference>
<keyword evidence="6" id="KW-0968">Cytoplasmic vesicle</keyword>
<comment type="subcellular location">
    <subcellularLocation>
        <location evidence="1">Cytoplasmic vesicle</location>
        <location evidence="1">Clathrin-coated vesicle</location>
    </subcellularLocation>
</comment>
<organism evidence="11 12">
    <name type="scientific">Prototheca wickerhamii</name>
    <dbReference type="NCBI Taxonomy" id="3111"/>
    <lineage>
        <taxon>Eukaryota</taxon>
        <taxon>Viridiplantae</taxon>
        <taxon>Chlorophyta</taxon>
        <taxon>core chlorophytes</taxon>
        <taxon>Trebouxiophyceae</taxon>
        <taxon>Chlorellales</taxon>
        <taxon>Chlorellaceae</taxon>
        <taxon>Prototheca</taxon>
    </lineage>
</organism>
<dbReference type="Pfam" id="PF01412">
    <property type="entry name" value="ArfGap"/>
    <property type="match status" value="1"/>
</dbReference>
<evidence type="ECO:0000256" key="4">
    <source>
        <dbReference type="ARBA" id="ARBA00022771"/>
    </source>
</evidence>
<dbReference type="PRINTS" id="PR00405">
    <property type="entry name" value="REVINTRACTNG"/>
</dbReference>
<dbReference type="Gene3D" id="1.10.220.150">
    <property type="entry name" value="Arf GTPase activating protein"/>
    <property type="match status" value="1"/>
</dbReference>
<sequence>MALSTASNPATITDSVSTAAKDAGSWLRDYATAIKSGRWHPFSTTERATRAATRNEPWGPTGTQMNDLASLTLQSGQDEAIILAVLELRLRYPAERWRNVYKGLTVLEFLLRHGSEGCVSAGRDHFLPTLRLLSSGFQYVDASGKDQGANVRHRAAAVVALLEDAERLASERAAAERKRREGGYRGFSSQEARHGAAQHSAFGSGSFADSEAAPTLLRRAGETKGVTMEENAAYLGALRALLARPENATCADCAGTGPGARPSWASINTGVFICMRCAGVHRGLGVHVSKVRSCTLDTWLAEQVAFMGRAGNRVANAFWEARLAPADRPRTLANLPDLEVFIRKKYVSRAWCEGDWPPEADGEAGAELARQLTPGRQLAAASGQLLPALPSPAAKAPEEEGEGGEEGRSRSWRNKQSFEAEPAVAAVDPGPAAVVDPSDAWASLRDVFAGGDDKHGAAAPAAAVEGAFDATATQNRHASPAEQARPAALAPYPALWTPHPPATETVAPPSSNGAQWSSFAPQPQSHGDDPFMRLASGGLPSSSAAIPQPVPAPPHNHQAPLAASAAALASHDWDFGGVAPRAPANRAPSPPRPAKSTREARVDALVQSGLDDFLLASARAAAQNPALMQARAGRGSSPQLSMRASSRASNGSQGQGF</sequence>
<feature type="domain" description="Arf-GAP" evidence="9">
    <location>
        <begin position="232"/>
        <end position="363"/>
    </location>
</feature>
<dbReference type="PANTHER" id="PTHR46419:SF2">
    <property type="entry name" value="ADP-RIBOSYLATION FACTOR GTPASE-ACTIVATING PROTEIN AGD5"/>
    <property type="match status" value="1"/>
</dbReference>
<keyword evidence="2" id="KW-0343">GTPase activation</keyword>
<dbReference type="CDD" id="cd08204">
    <property type="entry name" value="ArfGap"/>
    <property type="match status" value="1"/>
</dbReference>
<keyword evidence="12" id="KW-1185">Reference proteome</keyword>
<dbReference type="InterPro" id="IPR001164">
    <property type="entry name" value="ArfGAP_dom"/>
</dbReference>
<accession>A0AAD9MLP9</accession>
<feature type="compositionally biased region" description="Low complexity" evidence="8">
    <location>
        <begin position="534"/>
        <end position="545"/>
    </location>
</feature>
<dbReference type="GO" id="GO:0005096">
    <property type="term" value="F:GTPase activator activity"/>
    <property type="evidence" value="ECO:0007669"/>
    <property type="project" value="UniProtKB-KW"/>
</dbReference>
<dbReference type="Proteomes" id="UP001255856">
    <property type="component" value="Unassembled WGS sequence"/>
</dbReference>
<feature type="region of interest" description="Disordered" evidence="8">
    <location>
        <begin position="627"/>
        <end position="657"/>
    </location>
</feature>